<sequence>MTDTNLTSDVSAQPPQALHSAPMLCWFTASAALTVPQATAPVAFSLVALSILGDARLGAAMVLAMTLAQVVGAIPITRMGRGKPIASFLRILVLLRSAALAGIVLGLYAGAPFAALVTLAALAGLVNGATYGYLRALLNTLTSASRMPRALGIAATLNEVTFVLGPVLASGLGAVSPALAVAAMAVLGSLPALVISGDASMPAAPETHTTGRLVTPEILLWLTCAGAGGATIAAIEIGAVALALQFSFDPTMAILFTVPLCVASVLGGIWISIRNRASSPRAVVVQLALFSLGIGMTALSGALVPTILGAVLAGLMLAPLGTHYALVLDALAQPHRRAELFALLRTANAGGVIVTSAFLTLLPLNMALAAVAACMLVTTGVVALRTVRRGAA</sequence>
<evidence type="ECO:0000313" key="2">
    <source>
        <dbReference type="EMBL" id="SFT21776.1"/>
    </source>
</evidence>
<dbReference type="InterPro" id="IPR036259">
    <property type="entry name" value="MFS_trans_sf"/>
</dbReference>
<organism evidence="2 3">
    <name type="scientific">Alloyangia pacifica</name>
    <dbReference type="NCBI Taxonomy" id="311180"/>
    <lineage>
        <taxon>Bacteria</taxon>
        <taxon>Pseudomonadati</taxon>
        <taxon>Pseudomonadota</taxon>
        <taxon>Alphaproteobacteria</taxon>
        <taxon>Rhodobacterales</taxon>
        <taxon>Roseobacteraceae</taxon>
        <taxon>Alloyangia</taxon>
    </lineage>
</organism>
<feature type="transmembrane region" description="Helical" evidence="1">
    <location>
        <begin position="340"/>
        <end position="361"/>
    </location>
</feature>
<evidence type="ECO:0000256" key="1">
    <source>
        <dbReference type="SAM" id="Phobius"/>
    </source>
</evidence>
<keyword evidence="1" id="KW-1133">Transmembrane helix</keyword>
<feature type="transmembrane region" description="Helical" evidence="1">
    <location>
        <begin position="175"/>
        <end position="197"/>
    </location>
</feature>
<accession>A0A1I6W706</accession>
<keyword evidence="3" id="KW-1185">Reference proteome</keyword>
<dbReference type="Gene3D" id="1.20.1250.20">
    <property type="entry name" value="MFS general substrate transporter like domains"/>
    <property type="match status" value="1"/>
</dbReference>
<protein>
    <recommendedName>
        <fullName evidence="4">MFS transporter</fullName>
    </recommendedName>
</protein>
<proteinExistence type="predicted"/>
<feature type="transmembrane region" description="Helical" evidence="1">
    <location>
        <begin position="57"/>
        <end position="76"/>
    </location>
</feature>
<name>A0A1I6W706_9RHOB</name>
<dbReference type="EMBL" id="FOZW01000015">
    <property type="protein sequence ID" value="SFT21776.1"/>
    <property type="molecule type" value="Genomic_DNA"/>
</dbReference>
<reference evidence="3" key="1">
    <citation type="submission" date="2016-10" db="EMBL/GenBank/DDBJ databases">
        <authorList>
            <person name="Varghese N."/>
            <person name="Submissions S."/>
        </authorList>
    </citation>
    <scope>NUCLEOTIDE SEQUENCE [LARGE SCALE GENOMIC DNA]</scope>
    <source>
        <strain evidence="3">DSM 26894</strain>
    </source>
</reference>
<keyword evidence="1" id="KW-0812">Transmembrane</keyword>
<feature type="transmembrane region" description="Helical" evidence="1">
    <location>
        <begin position="115"/>
        <end position="138"/>
    </location>
</feature>
<feature type="transmembrane region" description="Helical" evidence="1">
    <location>
        <begin position="367"/>
        <end position="387"/>
    </location>
</feature>
<evidence type="ECO:0000313" key="3">
    <source>
        <dbReference type="Proteomes" id="UP000199392"/>
    </source>
</evidence>
<feature type="transmembrane region" description="Helical" evidence="1">
    <location>
        <begin position="307"/>
        <end position="328"/>
    </location>
</feature>
<feature type="transmembrane region" description="Helical" evidence="1">
    <location>
        <begin position="283"/>
        <end position="301"/>
    </location>
</feature>
<dbReference type="SUPFAM" id="SSF103473">
    <property type="entry name" value="MFS general substrate transporter"/>
    <property type="match status" value="1"/>
</dbReference>
<gene>
    <name evidence="2" type="ORF">SAMN04488050_115110</name>
</gene>
<feature type="transmembrane region" description="Helical" evidence="1">
    <location>
        <begin position="218"/>
        <end position="246"/>
    </location>
</feature>
<feature type="transmembrane region" description="Helical" evidence="1">
    <location>
        <begin position="88"/>
        <end position="109"/>
    </location>
</feature>
<keyword evidence="1" id="KW-0472">Membrane</keyword>
<dbReference type="RefSeq" id="WP_218124937.1">
    <property type="nucleotide sequence ID" value="NZ_FNCL01000021.1"/>
</dbReference>
<evidence type="ECO:0008006" key="4">
    <source>
        <dbReference type="Google" id="ProtNLM"/>
    </source>
</evidence>
<dbReference type="Proteomes" id="UP000199392">
    <property type="component" value="Unassembled WGS sequence"/>
</dbReference>
<feature type="transmembrane region" description="Helical" evidence="1">
    <location>
        <begin position="252"/>
        <end position="271"/>
    </location>
</feature>
<feature type="transmembrane region" description="Helical" evidence="1">
    <location>
        <begin position="150"/>
        <end position="169"/>
    </location>
</feature>
<dbReference type="AlphaFoldDB" id="A0A1I6W706"/>